<reference evidence="1" key="1">
    <citation type="submission" date="2020-08" db="EMBL/GenBank/DDBJ databases">
        <title>Multicomponent nature underlies the extraordinary mechanical properties of spider dragline silk.</title>
        <authorList>
            <person name="Kono N."/>
            <person name="Nakamura H."/>
            <person name="Mori M."/>
            <person name="Yoshida Y."/>
            <person name="Ohtoshi R."/>
            <person name="Malay A.D."/>
            <person name="Moran D.A.P."/>
            <person name="Tomita M."/>
            <person name="Numata K."/>
            <person name="Arakawa K."/>
        </authorList>
    </citation>
    <scope>NUCLEOTIDE SEQUENCE</scope>
</reference>
<organism evidence="1 2">
    <name type="scientific">Trichonephila clavipes</name>
    <name type="common">Golden silk orbweaver</name>
    <name type="synonym">Nephila clavipes</name>
    <dbReference type="NCBI Taxonomy" id="2585209"/>
    <lineage>
        <taxon>Eukaryota</taxon>
        <taxon>Metazoa</taxon>
        <taxon>Ecdysozoa</taxon>
        <taxon>Arthropoda</taxon>
        <taxon>Chelicerata</taxon>
        <taxon>Arachnida</taxon>
        <taxon>Araneae</taxon>
        <taxon>Araneomorphae</taxon>
        <taxon>Entelegynae</taxon>
        <taxon>Araneoidea</taxon>
        <taxon>Nephilidae</taxon>
        <taxon>Trichonephila</taxon>
    </lineage>
</organism>
<sequence>MASGSRSRESCMLGWSCIRAWTGFFSRHCLGSLVLVQTFLNVWVLGVIDLQEYHYSMFAIGLHALPGKESTDWSVEDWKRVAWNEKSRFQLLNANGRLRIGCPAHEAMDPAFQVGTV</sequence>
<comment type="caution">
    <text evidence="1">The sequence shown here is derived from an EMBL/GenBank/DDBJ whole genome shotgun (WGS) entry which is preliminary data.</text>
</comment>
<protein>
    <submittedName>
        <fullName evidence="1">Uncharacterized protein</fullName>
    </submittedName>
</protein>
<evidence type="ECO:0000313" key="2">
    <source>
        <dbReference type="Proteomes" id="UP000887159"/>
    </source>
</evidence>
<dbReference type="Proteomes" id="UP000887159">
    <property type="component" value="Unassembled WGS sequence"/>
</dbReference>
<evidence type="ECO:0000313" key="1">
    <source>
        <dbReference type="EMBL" id="GFY11295.1"/>
    </source>
</evidence>
<accession>A0A8X6SHH8</accession>
<dbReference type="EMBL" id="BMAU01021304">
    <property type="protein sequence ID" value="GFY11295.1"/>
    <property type="molecule type" value="Genomic_DNA"/>
</dbReference>
<name>A0A8X6SHH8_TRICX</name>
<proteinExistence type="predicted"/>
<dbReference type="AlphaFoldDB" id="A0A8X6SHH8"/>
<keyword evidence="2" id="KW-1185">Reference proteome</keyword>
<gene>
    <name evidence="1" type="ORF">TNCV_4472781</name>
</gene>